<organism evidence="10 11">
    <name type="scientific">Pseudonocardia ailaonensis</name>
    <dbReference type="NCBI Taxonomy" id="367279"/>
    <lineage>
        <taxon>Bacteria</taxon>
        <taxon>Bacillati</taxon>
        <taxon>Actinomycetota</taxon>
        <taxon>Actinomycetes</taxon>
        <taxon>Pseudonocardiales</taxon>
        <taxon>Pseudonocardiaceae</taxon>
        <taxon>Pseudonocardia</taxon>
    </lineage>
</organism>
<evidence type="ECO:0000256" key="8">
    <source>
        <dbReference type="SAM" id="Phobius"/>
    </source>
</evidence>
<feature type="transmembrane region" description="Helical" evidence="8">
    <location>
        <begin position="12"/>
        <end position="29"/>
    </location>
</feature>
<dbReference type="InterPro" id="IPR049453">
    <property type="entry name" value="Memb_transporter_dom"/>
</dbReference>
<dbReference type="EMBL" id="BAAAQK010000005">
    <property type="protein sequence ID" value="GAA1838827.1"/>
    <property type="molecule type" value="Genomic_DNA"/>
</dbReference>
<evidence type="ECO:0000256" key="1">
    <source>
        <dbReference type="ARBA" id="ARBA00004651"/>
    </source>
</evidence>
<feature type="transmembrane region" description="Helical" evidence="8">
    <location>
        <begin position="134"/>
        <end position="153"/>
    </location>
</feature>
<evidence type="ECO:0000313" key="11">
    <source>
        <dbReference type="Proteomes" id="UP001500449"/>
    </source>
</evidence>
<dbReference type="Pfam" id="PF13515">
    <property type="entry name" value="FUSC_2"/>
    <property type="match status" value="1"/>
</dbReference>
<evidence type="ECO:0000256" key="2">
    <source>
        <dbReference type="ARBA" id="ARBA00022475"/>
    </source>
</evidence>
<keyword evidence="11" id="KW-1185">Reference proteome</keyword>
<gene>
    <name evidence="10" type="ORF">GCM10009836_17310</name>
</gene>
<evidence type="ECO:0000256" key="3">
    <source>
        <dbReference type="ARBA" id="ARBA00022692"/>
    </source>
</evidence>
<keyword evidence="4 8" id="KW-1133">Transmembrane helix</keyword>
<feature type="transmembrane region" description="Helical" evidence="8">
    <location>
        <begin position="35"/>
        <end position="56"/>
    </location>
</feature>
<comment type="subcellular location">
    <subcellularLocation>
        <location evidence="1">Cell membrane</location>
        <topology evidence="1">Multi-pass membrane protein</topology>
    </subcellularLocation>
</comment>
<keyword evidence="5 8" id="KW-0472">Membrane</keyword>
<dbReference type="PANTHER" id="PTHR30509">
    <property type="entry name" value="P-HYDROXYBENZOIC ACID EFFLUX PUMP SUBUNIT-RELATED"/>
    <property type="match status" value="1"/>
</dbReference>
<feature type="transmembrane region" description="Helical" evidence="8">
    <location>
        <begin position="440"/>
        <end position="461"/>
    </location>
</feature>
<evidence type="ECO:0000256" key="4">
    <source>
        <dbReference type="ARBA" id="ARBA00022989"/>
    </source>
</evidence>
<feature type="transmembrane region" description="Helical" evidence="8">
    <location>
        <begin position="417"/>
        <end position="433"/>
    </location>
</feature>
<keyword evidence="3 8" id="KW-0812">Transmembrane</keyword>
<sequence length="589" mass="58723">MLDRRPRRIQNSGVVVTFGAALRAALVPAPGPWGLVAGLRATAAAALVLGGSVLVADLSAGGIAYLGVACAASFIGVGDLRSRAVRVAGQALGAGLGMTVGALVPTTAAWVIGAAVVVGFLAGAVGRIGPASTGGAVMAVIGVAYTQFGRLAMPWWEPVVAYAIGGALLLALAVPGALGCRGRWAAVAGVLDAAADLAEWPSDAARHRLALASAAARTAVAGYRIRPVSGPIAEVWAGARDAAAQAAALADGAAAPAPEPARQWRERAAEVRSGPLVRSGADRAAGEGGRTPPDRGGRGGDQLAADGREAVGGAGVLGTGEAGWGGWVPSVRAAVRASTGRAALETGARIGLCVGAATALAIALHPPEHAYWIPLTVAVVLRPEYGAVLVRSVHRLVGTLVGVGVVAAALALTSSPVVLSVVAALALGLAAFARPRIYGLAVVGITGSALLSVALANPAAIQPAPRLLDTALGCAVALLGGVLLWPRRGLPDQPRAFATGLDALARIASSAPGATDEAYRWAHAWRAELERDLAEADPARAAAAWLPVALLLERAVDHACTAGGPLALPPERPATPAEAANLLTAYLGR</sequence>
<reference evidence="10 11" key="1">
    <citation type="journal article" date="2019" name="Int. J. Syst. Evol. Microbiol.">
        <title>The Global Catalogue of Microorganisms (GCM) 10K type strain sequencing project: providing services to taxonomists for standard genome sequencing and annotation.</title>
        <authorList>
            <consortium name="The Broad Institute Genomics Platform"/>
            <consortium name="The Broad Institute Genome Sequencing Center for Infectious Disease"/>
            <person name="Wu L."/>
            <person name="Ma J."/>
        </authorList>
    </citation>
    <scope>NUCLEOTIDE SEQUENCE [LARGE SCALE GENOMIC DNA]</scope>
    <source>
        <strain evidence="10 11">JCM 16009</strain>
    </source>
</reference>
<evidence type="ECO:0000256" key="7">
    <source>
        <dbReference type="SAM" id="MobiDB-lite"/>
    </source>
</evidence>
<feature type="domain" description="Integral membrane bound transporter" evidence="9">
    <location>
        <begin position="360"/>
        <end position="479"/>
    </location>
</feature>
<comment type="caution">
    <text evidence="10">The sequence shown here is derived from an EMBL/GenBank/DDBJ whole genome shotgun (WGS) entry which is preliminary data.</text>
</comment>
<dbReference type="PANTHER" id="PTHR30509:SF9">
    <property type="entry name" value="MULTIDRUG RESISTANCE PROTEIN MDTO"/>
    <property type="match status" value="1"/>
</dbReference>
<dbReference type="Proteomes" id="UP001500449">
    <property type="component" value="Unassembled WGS sequence"/>
</dbReference>
<evidence type="ECO:0000256" key="6">
    <source>
        <dbReference type="ARBA" id="ARBA00043993"/>
    </source>
</evidence>
<evidence type="ECO:0000259" key="9">
    <source>
        <dbReference type="Pfam" id="PF13515"/>
    </source>
</evidence>
<evidence type="ECO:0000313" key="10">
    <source>
        <dbReference type="EMBL" id="GAA1838827.1"/>
    </source>
</evidence>
<keyword evidence="2" id="KW-1003">Cell membrane</keyword>
<name>A0ABN2MU51_9PSEU</name>
<feature type="region of interest" description="Disordered" evidence="7">
    <location>
        <begin position="251"/>
        <end position="304"/>
    </location>
</feature>
<feature type="transmembrane region" description="Helical" evidence="8">
    <location>
        <begin position="100"/>
        <end position="122"/>
    </location>
</feature>
<feature type="transmembrane region" description="Helical" evidence="8">
    <location>
        <begin position="467"/>
        <end position="485"/>
    </location>
</feature>
<comment type="similarity">
    <text evidence="6">Belongs to the YccS/YhfK family.</text>
</comment>
<accession>A0ABN2MU51</accession>
<proteinExistence type="inferred from homology"/>
<evidence type="ECO:0000256" key="5">
    <source>
        <dbReference type="ARBA" id="ARBA00023136"/>
    </source>
</evidence>
<protein>
    <recommendedName>
        <fullName evidence="9">Integral membrane bound transporter domain-containing protein</fullName>
    </recommendedName>
</protein>
<feature type="transmembrane region" description="Helical" evidence="8">
    <location>
        <begin position="159"/>
        <end position="178"/>
    </location>
</feature>